<dbReference type="RefSeq" id="WP_168820360.1">
    <property type="nucleotide sequence ID" value="NZ_CP051217.1"/>
</dbReference>
<sequence length="237" mass="24974">MKDVSTAVPLKLETIAHIVGWSLLGTILVGVLGALTVGQGIDINLSADVIVTAQNMLEAETQLRAKAYIALLVFALQVVISAGLFMLLRSIGQLLAAWSLIVSLGAALLVLMSAVFNLNAAELAGDIAYAELADEELRLLLTGLQATSDYTSFHLGLILSSISMVGFAYLFLRSGMIPKLIAGWGIFAFSFMAAAVVARDFIPIIGHSTVTASFMISNLIALVAMGSYLAIKGVRSV</sequence>
<feature type="transmembrane region" description="Helical" evidence="1">
    <location>
        <begin position="95"/>
        <end position="116"/>
    </location>
</feature>
<evidence type="ECO:0000256" key="1">
    <source>
        <dbReference type="SAM" id="Phobius"/>
    </source>
</evidence>
<evidence type="ECO:0000313" key="2">
    <source>
        <dbReference type="EMBL" id="QJB70092.1"/>
    </source>
</evidence>
<name>A0A6H2DN47_9SPHN</name>
<gene>
    <name evidence="2" type="ORF">HF685_13005</name>
</gene>
<keyword evidence="3" id="KW-1185">Reference proteome</keyword>
<feature type="transmembrane region" description="Helical" evidence="1">
    <location>
        <begin position="67"/>
        <end position="88"/>
    </location>
</feature>
<organism evidence="2 3">
    <name type="scientific">Parasphingorhabdus halotolerans</name>
    <dbReference type="NCBI Taxonomy" id="2725558"/>
    <lineage>
        <taxon>Bacteria</taxon>
        <taxon>Pseudomonadati</taxon>
        <taxon>Pseudomonadota</taxon>
        <taxon>Alphaproteobacteria</taxon>
        <taxon>Sphingomonadales</taxon>
        <taxon>Sphingomonadaceae</taxon>
        <taxon>Parasphingorhabdus</taxon>
    </lineage>
</organism>
<accession>A0A6H2DN47</accession>
<dbReference type="Proteomes" id="UP000501600">
    <property type="component" value="Chromosome"/>
</dbReference>
<keyword evidence="1" id="KW-0812">Transmembrane</keyword>
<feature type="transmembrane region" description="Helical" evidence="1">
    <location>
        <begin position="153"/>
        <end position="172"/>
    </location>
</feature>
<dbReference type="InterPro" id="IPR025495">
    <property type="entry name" value="DUF4386"/>
</dbReference>
<protein>
    <submittedName>
        <fullName evidence="2">DUF4386 domain-containing protein</fullName>
    </submittedName>
</protein>
<dbReference type="EMBL" id="CP051217">
    <property type="protein sequence ID" value="QJB70092.1"/>
    <property type="molecule type" value="Genomic_DNA"/>
</dbReference>
<keyword evidence="1" id="KW-0472">Membrane</keyword>
<feature type="transmembrane region" description="Helical" evidence="1">
    <location>
        <begin position="12"/>
        <end position="35"/>
    </location>
</feature>
<feature type="transmembrane region" description="Helical" evidence="1">
    <location>
        <begin position="184"/>
        <end position="206"/>
    </location>
</feature>
<proteinExistence type="predicted"/>
<dbReference type="AlphaFoldDB" id="A0A6H2DN47"/>
<dbReference type="Pfam" id="PF14329">
    <property type="entry name" value="DUF4386"/>
    <property type="match status" value="1"/>
</dbReference>
<evidence type="ECO:0000313" key="3">
    <source>
        <dbReference type="Proteomes" id="UP000501600"/>
    </source>
</evidence>
<dbReference type="KEGG" id="phao:HF685_13005"/>
<feature type="transmembrane region" description="Helical" evidence="1">
    <location>
        <begin position="212"/>
        <end position="231"/>
    </location>
</feature>
<keyword evidence="1" id="KW-1133">Transmembrane helix</keyword>
<reference evidence="2 3" key="1">
    <citation type="submission" date="2020-04" db="EMBL/GenBank/DDBJ databases">
        <title>Genome sequence for Sphingorhabdus sp. strain M1.</title>
        <authorList>
            <person name="Park S.-J."/>
        </authorList>
    </citation>
    <scope>NUCLEOTIDE SEQUENCE [LARGE SCALE GENOMIC DNA]</scope>
    <source>
        <strain evidence="2 3">JK6</strain>
    </source>
</reference>